<organism evidence="1 2">
    <name type="scientific">Treponema brennaborense (strain DSM 12168 / CIP 105900 / DD5/3)</name>
    <dbReference type="NCBI Taxonomy" id="906968"/>
    <lineage>
        <taxon>Bacteria</taxon>
        <taxon>Pseudomonadati</taxon>
        <taxon>Spirochaetota</taxon>
        <taxon>Spirochaetia</taxon>
        <taxon>Spirochaetales</taxon>
        <taxon>Treponemataceae</taxon>
        <taxon>Treponema</taxon>
    </lineage>
</organism>
<sequence>MIVDELCLKIYQNAFALASDEGIMVAFINIVAPPSLPFGEDSLRTAFRKTVWNTPLSNTDLEIARSAELRSGEMRLDSIVEFGDEANAGCVIPFPETLRYINY</sequence>
<dbReference type="AlphaFoldDB" id="F4LQC1"/>
<accession>F4LQC1</accession>
<dbReference type="Proteomes" id="UP000006546">
    <property type="component" value="Chromosome"/>
</dbReference>
<dbReference type="KEGG" id="tbe:Trebr_0700"/>
<dbReference type="HOGENOM" id="CLU_2262571_0_0_12"/>
<protein>
    <submittedName>
        <fullName evidence="1">Uncharacterized protein</fullName>
    </submittedName>
</protein>
<dbReference type="STRING" id="906968.Trebr_0700"/>
<keyword evidence="2" id="KW-1185">Reference proteome</keyword>
<evidence type="ECO:0000313" key="1">
    <source>
        <dbReference type="EMBL" id="AEE16142.1"/>
    </source>
</evidence>
<name>F4LQC1_TREBD</name>
<dbReference type="RefSeq" id="WP_013757861.1">
    <property type="nucleotide sequence ID" value="NC_015500.1"/>
</dbReference>
<gene>
    <name evidence="1" type="ordered locus">Trebr_0700</name>
</gene>
<evidence type="ECO:0000313" key="2">
    <source>
        <dbReference type="Proteomes" id="UP000006546"/>
    </source>
</evidence>
<dbReference type="EMBL" id="CP002696">
    <property type="protein sequence ID" value="AEE16142.1"/>
    <property type="molecule type" value="Genomic_DNA"/>
</dbReference>
<proteinExistence type="predicted"/>
<reference evidence="2" key="1">
    <citation type="submission" date="2011-04" db="EMBL/GenBank/DDBJ databases">
        <title>The complete genome of Treponema brennaborense DSM 12168.</title>
        <authorList>
            <person name="Lucas S."/>
            <person name="Han J."/>
            <person name="Lapidus A."/>
            <person name="Bruce D."/>
            <person name="Goodwin L."/>
            <person name="Pitluck S."/>
            <person name="Peters L."/>
            <person name="Kyrpides N."/>
            <person name="Mavromatis K."/>
            <person name="Ivanova N."/>
            <person name="Mikhailova N."/>
            <person name="Pagani I."/>
            <person name="Teshima H."/>
            <person name="Detter J.C."/>
            <person name="Tapia R."/>
            <person name="Han C."/>
            <person name="Land M."/>
            <person name="Hauser L."/>
            <person name="Markowitz V."/>
            <person name="Cheng J.-F."/>
            <person name="Hugenholtz P."/>
            <person name="Woyke T."/>
            <person name="Wu D."/>
            <person name="Gronow S."/>
            <person name="Wellnitz S."/>
            <person name="Brambilla E."/>
            <person name="Klenk H.-P."/>
            <person name="Eisen J.A."/>
        </authorList>
    </citation>
    <scope>NUCLEOTIDE SEQUENCE [LARGE SCALE GENOMIC DNA]</scope>
    <source>
        <strain evidence="2">DSM 12168 / CIP 105900 / DD5/3</strain>
    </source>
</reference>